<evidence type="ECO:0000259" key="3">
    <source>
        <dbReference type="PROSITE" id="PS51186"/>
    </source>
</evidence>
<dbReference type="PANTHER" id="PTHR43877">
    <property type="entry name" value="AMINOALKYLPHOSPHONATE N-ACETYLTRANSFERASE-RELATED-RELATED"/>
    <property type="match status" value="1"/>
</dbReference>
<dbReference type="Proteomes" id="UP000248606">
    <property type="component" value="Unassembled WGS sequence"/>
</dbReference>
<protein>
    <submittedName>
        <fullName evidence="4">GNAT family N-acetyltransferase</fullName>
    </submittedName>
</protein>
<dbReference type="AlphaFoldDB" id="A0A2W5KKW6"/>
<dbReference type="Pfam" id="PF00583">
    <property type="entry name" value="Acetyltransf_1"/>
    <property type="match status" value="1"/>
</dbReference>
<keyword evidence="2" id="KW-0012">Acyltransferase</keyword>
<dbReference type="InterPro" id="IPR000182">
    <property type="entry name" value="GNAT_dom"/>
</dbReference>
<proteinExistence type="predicted"/>
<gene>
    <name evidence="4" type="ORF">DI579_01650</name>
</gene>
<sequence>MESAVTPLFRFCYGESLDDYVSARNKDSSSFTLIVMLSQPTPSCTIRSAREDDISAVNELAYITFPMACPDSVGPEDIIEHCASQFSTERLLNHLCNIAHYLVVAEDQNSHQLLGYMLLVAGAEMDPTAYENLQEKPSLGVDKLYVRKEFHGCGIATALMEHAVEQAFACGYSSLWLATNSYNKRALRFYEKQGFTPVGTRIYYVGKTRNDDVVLEKPLISSLSK</sequence>
<dbReference type="Gene3D" id="3.40.630.30">
    <property type="match status" value="1"/>
</dbReference>
<dbReference type="CDD" id="cd04301">
    <property type="entry name" value="NAT_SF"/>
    <property type="match status" value="1"/>
</dbReference>
<dbReference type="EMBL" id="QFOZ01000001">
    <property type="protein sequence ID" value="PZP89889.1"/>
    <property type="molecule type" value="Genomic_DNA"/>
</dbReference>
<evidence type="ECO:0000256" key="2">
    <source>
        <dbReference type="ARBA" id="ARBA00023315"/>
    </source>
</evidence>
<keyword evidence="1 4" id="KW-0808">Transferase</keyword>
<dbReference type="PROSITE" id="PS51186">
    <property type="entry name" value="GNAT"/>
    <property type="match status" value="1"/>
</dbReference>
<evidence type="ECO:0000313" key="5">
    <source>
        <dbReference type="Proteomes" id="UP000248606"/>
    </source>
</evidence>
<dbReference type="SUPFAM" id="SSF55729">
    <property type="entry name" value="Acyl-CoA N-acyltransferases (Nat)"/>
    <property type="match status" value="1"/>
</dbReference>
<evidence type="ECO:0000256" key="1">
    <source>
        <dbReference type="ARBA" id="ARBA00022679"/>
    </source>
</evidence>
<reference evidence="4 5" key="1">
    <citation type="submission" date="2017-08" db="EMBL/GenBank/DDBJ databases">
        <title>Infants hospitalized years apart are colonized by the same room-sourced microbial strains.</title>
        <authorList>
            <person name="Brooks B."/>
            <person name="Olm M.R."/>
            <person name="Firek B.A."/>
            <person name="Baker R."/>
            <person name="Thomas B.C."/>
            <person name="Morowitz M.J."/>
            <person name="Banfield J.F."/>
        </authorList>
    </citation>
    <scope>NUCLEOTIDE SEQUENCE [LARGE SCALE GENOMIC DNA]</scope>
    <source>
        <strain evidence="4">S2_006_000_R1_57</strain>
    </source>
</reference>
<name>A0A2W5KKW6_9ACTN</name>
<dbReference type="InterPro" id="IPR050832">
    <property type="entry name" value="Bact_Acetyltransf"/>
</dbReference>
<dbReference type="GO" id="GO:0016747">
    <property type="term" value="F:acyltransferase activity, transferring groups other than amino-acyl groups"/>
    <property type="evidence" value="ECO:0007669"/>
    <property type="project" value="InterPro"/>
</dbReference>
<evidence type="ECO:0000313" key="4">
    <source>
        <dbReference type="EMBL" id="PZP89889.1"/>
    </source>
</evidence>
<accession>A0A2W5KKW6</accession>
<organism evidence="4 5">
    <name type="scientific">Lawsonella clevelandensis</name>
    <dbReference type="NCBI Taxonomy" id="1528099"/>
    <lineage>
        <taxon>Bacteria</taxon>
        <taxon>Bacillati</taxon>
        <taxon>Actinomycetota</taxon>
        <taxon>Actinomycetes</taxon>
        <taxon>Mycobacteriales</taxon>
        <taxon>Lawsonellaceae</taxon>
        <taxon>Lawsonella</taxon>
    </lineage>
</organism>
<dbReference type="PANTHER" id="PTHR43877:SF2">
    <property type="entry name" value="AMINOALKYLPHOSPHONATE N-ACETYLTRANSFERASE-RELATED"/>
    <property type="match status" value="1"/>
</dbReference>
<comment type="caution">
    <text evidence="4">The sequence shown here is derived from an EMBL/GenBank/DDBJ whole genome shotgun (WGS) entry which is preliminary data.</text>
</comment>
<dbReference type="InterPro" id="IPR016181">
    <property type="entry name" value="Acyl_CoA_acyltransferase"/>
</dbReference>
<feature type="domain" description="N-acetyltransferase" evidence="3">
    <location>
        <begin position="44"/>
        <end position="220"/>
    </location>
</feature>